<keyword evidence="4 7" id="KW-0964">Secreted</keyword>
<dbReference type="GO" id="GO:0003723">
    <property type="term" value="F:RNA binding"/>
    <property type="evidence" value="ECO:0007669"/>
    <property type="project" value="UniProtKB-UniRule"/>
</dbReference>
<proteinExistence type="inferred from homology"/>
<dbReference type="InterPro" id="IPR000026">
    <property type="entry name" value="N1-like"/>
</dbReference>
<organism evidence="9 10">
    <name type="scientific">Dickeya undicola</name>
    <dbReference type="NCBI Taxonomy" id="1577887"/>
    <lineage>
        <taxon>Bacteria</taxon>
        <taxon>Pseudomonadati</taxon>
        <taxon>Pseudomonadota</taxon>
        <taxon>Gammaproteobacteria</taxon>
        <taxon>Enterobacterales</taxon>
        <taxon>Pectobacteriaceae</taxon>
        <taxon>Dickeya</taxon>
    </lineage>
</organism>
<evidence type="ECO:0000256" key="1">
    <source>
        <dbReference type="ARBA" id="ARBA00004613"/>
    </source>
</evidence>
<dbReference type="InterPro" id="IPR001887">
    <property type="entry name" value="Barnase"/>
</dbReference>
<evidence type="ECO:0000256" key="6">
    <source>
        <dbReference type="ARBA" id="ARBA00022801"/>
    </source>
</evidence>
<dbReference type="PRINTS" id="PR00117">
    <property type="entry name" value="BARNASE"/>
</dbReference>
<dbReference type="Gene3D" id="3.40.20.20">
    <property type="match status" value="2"/>
</dbReference>
<gene>
    <name evidence="9" type="ORF">EF878_19075</name>
</gene>
<dbReference type="GO" id="GO:0016787">
    <property type="term" value="F:hydrolase activity"/>
    <property type="evidence" value="ECO:0007669"/>
    <property type="project" value="UniProtKB-KW"/>
</dbReference>
<keyword evidence="5 7" id="KW-0540">Nuclease</keyword>
<dbReference type="InterPro" id="IPR053753">
    <property type="entry name" value="RNase_N1/T1-like_sf"/>
</dbReference>
<evidence type="ECO:0000256" key="7">
    <source>
        <dbReference type="PIRNR" id="PIRNR001013"/>
    </source>
</evidence>
<dbReference type="Proteomes" id="UP000276061">
    <property type="component" value="Unassembled WGS sequence"/>
</dbReference>
<feature type="active site" description="Proton acceptor" evidence="8">
    <location>
        <position position="89"/>
    </location>
</feature>
<dbReference type="InterPro" id="IPR016191">
    <property type="entry name" value="Ribonuclease/ribotoxin"/>
</dbReference>
<dbReference type="SUPFAM" id="SSF53933">
    <property type="entry name" value="Microbial ribonucleases"/>
    <property type="match status" value="1"/>
</dbReference>
<name>A0A3N0FS21_9GAMM</name>
<evidence type="ECO:0000256" key="3">
    <source>
        <dbReference type="ARBA" id="ARBA00022214"/>
    </source>
</evidence>
<dbReference type="AlphaFoldDB" id="A0A3N0FS21"/>
<dbReference type="EC" id="3.1.27.-" evidence="7"/>
<evidence type="ECO:0000256" key="5">
    <source>
        <dbReference type="ARBA" id="ARBA00022722"/>
    </source>
</evidence>
<comment type="subcellular location">
    <subcellularLocation>
        <location evidence="1 7">Secreted</location>
    </subcellularLocation>
</comment>
<evidence type="ECO:0000256" key="8">
    <source>
        <dbReference type="PIRSR" id="PIRSR001013-1"/>
    </source>
</evidence>
<evidence type="ECO:0000256" key="2">
    <source>
        <dbReference type="ARBA" id="ARBA00009006"/>
    </source>
</evidence>
<dbReference type="OrthoDB" id="5326845at2"/>
<dbReference type="EMBL" id="RJLR01000041">
    <property type="protein sequence ID" value="RNM02887.1"/>
    <property type="molecule type" value="Genomic_DNA"/>
</dbReference>
<accession>A0A3N0FS21</accession>
<reference evidence="9 10" key="1">
    <citation type="submission" date="2018-11" db="EMBL/GenBank/DDBJ databases">
        <title>Characterization of surface water Dickeya isolates.</title>
        <authorList>
            <person name="Van Gijsegem F."/>
            <person name="Pedron J."/>
        </authorList>
    </citation>
    <scope>NUCLEOTIDE SEQUENCE [LARGE SCALE GENOMIC DNA]</scope>
    <source>
        <strain evidence="9 10">FVG1-MFV-O17</strain>
    </source>
</reference>
<evidence type="ECO:0000256" key="4">
    <source>
        <dbReference type="ARBA" id="ARBA00022525"/>
    </source>
</evidence>
<comment type="caution">
    <text evidence="9">The sequence shown here is derived from an EMBL/GenBank/DDBJ whole genome shotgun (WGS) entry which is preliminary data.</text>
</comment>
<dbReference type="GO" id="GO:0005576">
    <property type="term" value="C:extracellular region"/>
    <property type="evidence" value="ECO:0007669"/>
    <property type="project" value="UniProtKB-SubCell"/>
</dbReference>
<keyword evidence="6 7" id="KW-0378">Hydrolase</keyword>
<dbReference type="GO" id="GO:0004521">
    <property type="term" value="F:RNA endonuclease activity"/>
    <property type="evidence" value="ECO:0007669"/>
    <property type="project" value="UniProtKB-UniRule"/>
</dbReference>
<dbReference type="PIRSF" id="PIRSF001013">
    <property type="entry name" value="Barnase"/>
    <property type="match status" value="1"/>
</dbReference>
<comment type="similarity">
    <text evidence="2 7">Belongs to the ribonuclease N1/T1 family.</text>
</comment>
<protein>
    <recommendedName>
        <fullName evidence="3 7">Ribonuclease</fullName>
        <ecNumber evidence="7">3.1.27.-</ecNumber>
    </recommendedName>
</protein>
<sequence length="133" mass="14267">MGNEAHNAASYAGLKLDLQTTQAANDVVDSLRTTGKLPSNYVTKQVAENNGWAGGKALNNYVSGGQIGGDVFHNTTNLLPSAPGRSWYEADIGLNNTMSRAKQAGTRLLYSNDGLLYITTDHYETATSIGKWK</sequence>
<evidence type="ECO:0000313" key="9">
    <source>
        <dbReference type="EMBL" id="RNM02887.1"/>
    </source>
</evidence>
<dbReference type="Pfam" id="PF00545">
    <property type="entry name" value="Ribonuclease"/>
    <property type="match status" value="1"/>
</dbReference>
<evidence type="ECO:0000313" key="10">
    <source>
        <dbReference type="Proteomes" id="UP000276061"/>
    </source>
</evidence>
<feature type="active site" description="Proton donor" evidence="8">
    <location>
        <position position="122"/>
    </location>
</feature>
<keyword evidence="7" id="KW-0255">Endonuclease</keyword>